<dbReference type="Pfam" id="PF00486">
    <property type="entry name" value="Trans_reg_C"/>
    <property type="match status" value="1"/>
</dbReference>
<evidence type="ECO:0000256" key="3">
    <source>
        <dbReference type="ARBA" id="ARBA00022553"/>
    </source>
</evidence>
<feature type="DNA-binding region" description="OmpR/PhoB-type" evidence="9">
    <location>
        <begin position="133"/>
        <end position="232"/>
    </location>
</feature>
<dbReference type="Pfam" id="PF00072">
    <property type="entry name" value="Response_reg"/>
    <property type="match status" value="1"/>
</dbReference>
<dbReference type="PROSITE" id="PS51755">
    <property type="entry name" value="OMPR_PHOB"/>
    <property type="match status" value="1"/>
</dbReference>
<keyword evidence="6 9" id="KW-0238">DNA-binding</keyword>
<dbReference type="GO" id="GO:0000156">
    <property type="term" value="F:phosphorelay response regulator activity"/>
    <property type="evidence" value="ECO:0007669"/>
    <property type="project" value="TreeGrafter"/>
</dbReference>
<dbReference type="CDD" id="cd00383">
    <property type="entry name" value="trans_reg_C"/>
    <property type="match status" value="1"/>
</dbReference>
<evidence type="ECO:0000259" key="10">
    <source>
        <dbReference type="PROSITE" id="PS50110"/>
    </source>
</evidence>
<keyword evidence="2" id="KW-0963">Cytoplasm</keyword>
<evidence type="ECO:0000313" key="13">
    <source>
        <dbReference type="Proteomes" id="UP000664904"/>
    </source>
</evidence>
<evidence type="ECO:0000256" key="4">
    <source>
        <dbReference type="ARBA" id="ARBA00023012"/>
    </source>
</evidence>
<dbReference type="InterPro" id="IPR039420">
    <property type="entry name" value="WalR-like"/>
</dbReference>
<dbReference type="PANTHER" id="PTHR48111:SF47">
    <property type="entry name" value="TRANSCRIPTIONAL REGULATORY PROTEIN RSTA"/>
    <property type="match status" value="1"/>
</dbReference>
<dbReference type="SUPFAM" id="SSF46894">
    <property type="entry name" value="C-terminal effector domain of the bipartite response regulators"/>
    <property type="match status" value="1"/>
</dbReference>
<evidence type="ECO:0000256" key="5">
    <source>
        <dbReference type="ARBA" id="ARBA00023015"/>
    </source>
</evidence>
<sequence length="236" mass="27412">MSSILLVGNDKVFIDWLSSYLMQREYLVTPIYDDRFSNEKLMESLSEPDLVVIVGRLSSMSCFELCRRFRKSFDCSILILTDSRNEVDEIIALEIGADDYLAKPVSERLLETRIRALIRRSGCSSRVSKARIEDQFTLGRLTINRPDRAVFLADRSISLSSYEFDALWVLAKNAGEVVSRDFMFRQLRGFEYDGFDRSIDLRISRIRKKLSDDTQKPYKIKTIWGKGYLLAKDVWN</sequence>
<keyword evidence="13" id="KW-1185">Reference proteome</keyword>
<dbReference type="FunFam" id="1.10.10.10:FF:000099">
    <property type="entry name" value="Two-component system response regulator TorR"/>
    <property type="match status" value="1"/>
</dbReference>
<dbReference type="PROSITE" id="PS50110">
    <property type="entry name" value="RESPONSE_REGULATORY"/>
    <property type="match status" value="1"/>
</dbReference>
<protein>
    <submittedName>
        <fullName evidence="12">Response regulator transcription factor</fullName>
    </submittedName>
</protein>
<dbReference type="SUPFAM" id="SSF52172">
    <property type="entry name" value="CheY-like"/>
    <property type="match status" value="1"/>
</dbReference>
<dbReference type="InterPro" id="IPR001789">
    <property type="entry name" value="Sig_transdc_resp-reg_receiver"/>
</dbReference>
<dbReference type="Proteomes" id="UP000664904">
    <property type="component" value="Plasmid unnamed4"/>
</dbReference>
<evidence type="ECO:0000256" key="9">
    <source>
        <dbReference type="PROSITE-ProRule" id="PRU01091"/>
    </source>
</evidence>
<dbReference type="SMART" id="SM00862">
    <property type="entry name" value="Trans_reg_C"/>
    <property type="match status" value="1"/>
</dbReference>
<dbReference type="GO" id="GO:0005829">
    <property type="term" value="C:cytosol"/>
    <property type="evidence" value="ECO:0007669"/>
    <property type="project" value="TreeGrafter"/>
</dbReference>
<dbReference type="InterPro" id="IPR036388">
    <property type="entry name" value="WH-like_DNA-bd_sf"/>
</dbReference>
<dbReference type="Gene3D" id="3.40.50.2300">
    <property type="match status" value="1"/>
</dbReference>
<dbReference type="PANTHER" id="PTHR48111">
    <property type="entry name" value="REGULATOR OF RPOS"/>
    <property type="match status" value="1"/>
</dbReference>
<feature type="domain" description="OmpR/PhoB-type" evidence="11">
    <location>
        <begin position="133"/>
        <end position="232"/>
    </location>
</feature>
<comment type="caution">
    <text evidence="8">Lacks conserved residue(s) required for the propagation of feature annotation.</text>
</comment>
<evidence type="ECO:0000259" key="11">
    <source>
        <dbReference type="PROSITE" id="PS51755"/>
    </source>
</evidence>
<evidence type="ECO:0000256" key="1">
    <source>
        <dbReference type="ARBA" id="ARBA00004496"/>
    </source>
</evidence>
<keyword evidence="3" id="KW-0597">Phosphoprotein</keyword>
<keyword evidence="5" id="KW-0805">Transcription regulation</keyword>
<organism evidence="12 13">
    <name type="scientific">Pseudoalteromonas xiamenensis</name>
    <dbReference type="NCBI Taxonomy" id="882626"/>
    <lineage>
        <taxon>Bacteria</taxon>
        <taxon>Pseudomonadati</taxon>
        <taxon>Pseudomonadota</taxon>
        <taxon>Gammaproteobacteria</taxon>
        <taxon>Alteromonadales</taxon>
        <taxon>Pseudoalteromonadaceae</taxon>
        <taxon>Pseudoalteromonas</taxon>
    </lineage>
</organism>
<dbReference type="GO" id="GO:0032993">
    <property type="term" value="C:protein-DNA complex"/>
    <property type="evidence" value="ECO:0007669"/>
    <property type="project" value="TreeGrafter"/>
</dbReference>
<evidence type="ECO:0000256" key="7">
    <source>
        <dbReference type="ARBA" id="ARBA00023163"/>
    </source>
</evidence>
<comment type="subcellular location">
    <subcellularLocation>
        <location evidence="1">Cytoplasm</location>
    </subcellularLocation>
</comment>
<dbReference type="GO" id="GO:0000976">
    <property type="term" value="F:transcription cis-regulatory region binding"/>
    <property type="evidence" value="ECO:0007669"/>
    <property type="project" value="TreeGrafter"/>
</dbReference>
<dbReference type="GO" id="GO:0006355">
    <property type="term" value="P:regulation of DNA-templated transcription"/>
    <property type="evidence" value="ECO:0007669"/>
    <property type="project" value="InterPro"/>
</dbReference>
<dbReference type="EMBL" id="CP072134">
    <property type="protein sequence ID" value="QTH72993.1"/>
    <property type="molecule type" value="Genomic_DNA"/>
</dbReference>
<evidence type="ECO:0000313" key="12">
    <source>
        <dbReference type="EMBL" id="QTH72993.1"/>
    </source>
</evidence>
<geneLocation type="plasmid" evidence="12 13">
    <name>unnamed4</name>
</geneLocation>
<keyword evidence="7" id="KW-0804">Transcription</keyword>
<dbReference type="SMART" id="SM00448">
    <property type="entry name" value="REC"/>
    <property type="match status" value="1"/>
</dbReference>
<gene>
    <name evidence="12" type="ORF">J5O05_17190</name>
</gene>
<keyword evidence="12" id="KW-0614">Plasmid</keyword>
<evidence type="ECO:0000256" key="8">
    <source>
        <dbReference type="PROSITE-ProRule" id="PRU00169"/>
    </source>
</evidence>
<dbReference type="Gene3D" id="1.10.10.10">
    <property type="entry name" value="Winged helix-like DNA-binding domain superfamily/Winged helix DNA-binding domain"/>
    <property type="match status" value="1"/>
</dbReference>
<dbReference type="AlphaFoldDB" id="A0A975DJM8"/>
<accession>A0A975DJM8</accession>
<dbReference type="InterPro" id="IPR001867">
    <property type="entry name" value="OmpR/PhoB-type_DNA-bd"/>
</dbReference>
<dbReference type="InterPro" id="IPR016032">
    <property type="entry name" value="Sig_transdc_resp-reg_C-effctor"/>
</dbReference>
<evidence type="ECO:0000256" key="2">
    <source>
        <dbReference type="ARBA" id="ARBA00022490"/>
    </source>
</evidence>
<dbReference type="KEGG" id="pxi:J5O05_17190"/>
<feature type="domain" description="Response regulatory" evidence="10">
    <location>
        <begin position="3"/>
        <end position="118"/>
    </location>
</feature>
<dbReference type="InterPro" id="IPR011006">
    <property type="entry name" value="CheY-like_superfamily"/>
</dbReference>
<name>A0A975DJM8_9GAMM</name>
<dbReference type="RefSeq" id="WP_208844612.1">
    <property type="nucleotide sequence ID" value="NZ_CP072134.1"/>
</dbReference>
<reference evidence="12" key="1">
    <citation type="submission" date="2021-03" db="EMBL/GenBank/DDBJ databases">
        <title>Complete Genome of Pseudoalteromonas xiamenensis STKMTI.2, a new potential marine bacterium producing anti-Vibrio compounds.</title>
        <authorList>
            <person name="Handayani D.P."/>
            <person name="Isnansetyo A."/>
            <person name="Istiqomah I."/>
            <person name="Jumina J."/>
        </authorList>
    </citation>
    <scope>NUCLEOTIDE SEQUENCE</scope>
    <source>
        <strain evidence="12">STKMTI.2</strain>
        <plasmid evidence="12">unnamed4</plasmid>
    </source>
</reference>
<evidence type="ECO:0000256" key="6">
    <source>
        <dbReference type="ARBA" id="ARBA00023125"/>
    </source>
</evidence>
<proteinExistence type="predicted"/>
<keyword evidence="4" id="KW-0902">Two-component regulatory system</keyword>